<dbReference type="Gene3D" id="3.30.565.10">
    <property type="entry name" value="Histidine kinase-like ATPase, C-terminal domain"/>
    <property type="match status" value="1"/>
</dbReference>
<dbReference type="RefSeq" id="WP_322445521.1">
    <property type="nucleotide sequence ID" value="NZ_JAXOFX010000003.1"/>
</dbReference>
<evidence type="ECO:0000256" key="1">
    <source>
        <dbReference type="ARBA" id="ARBA00000085"/>
    </source>
</evidence>
<dbReference type="InterPro" id="IPR003661">
    <property type="entry name" value="HisK_dim/P_dom"/>
</dbReference>
<keyword evidence="7 12" id="KW-0067">ATP-binding</keyword>
<dbReference type="InterPro" id="IPR035965">
    <property type="entry name" value="PAS-like_dom_sf"/>
</dbReference>
<keyword evidence="9" id="KW-0472">Membrane</keyword>
<dbReference type="CDD" id="cd00130">
    <property type="entry name" value="PAS"/>
    <property type="match status" value="1"/>
</dbReference>
<dbReference type="PROSITE" id="PS50113">
    <property type="entry name" value="PAC"/>
    <property type="match status" value="1"/>
</dbReference>
<dbReference type="NCBIfam" id="TIGR00229">
    <property type="entry name" value="sensory_box"/>
    <property type="match status" value="1"/>
</dbReference>
<evidence type="ECO:0000259" key="10">
    <source>
        <dbReference type="PROSITE" id="PS50109"/>
    </source>
</evidence>
<evidence type="ECO:0000256" key="8">
    <source>
        <dbReference type="ARBA" id="ARBA00023012"/>
    </source>
</evidence>
<evidence type="ECO:0000256" key="7">
    <source>
        <dbReference type="ARBA" id="ARBA00022840"/>
    </source>
</evidence>
<organism evidence="12 13">
    <name type="scientific">Robertmurraya mangrovi</name>
    <dbReference type="NCBI Taxonomy" id="3098077"/>
    <lineage>
        <taxon>Bacteria</taxon>
        <taxon>Bacillati</taxon>
        <taxon>Bacillota</taxon>
        <taxon>Bacilli</taxon>
        <taxon>Bacillales</taxon>
        <taxon>Bacillaceae</taxon>
        <taxon>Robertmurraya</taxon>
    </lineage>
</organism>
<keyword evidence="9" id="KW-1133">Transmembrane helix</keyword>
<feature type="transmembrane region" description="Helical" evidence="9">
    <location>
        <begin position="32"/>
        <end position="52"/>
    </location>
</feature>
<dbReference type="EMBL" id="JAXOFX010000003">
    <property type="protein sequence ID" value="MDZ5471214.1"/>
    <property type="molecule type" value="Genomic_DNA"/>
</dbReference>
<dbReference type="PROSITE" id="PS50109">
    <property type="entry name" value="HIS_KIN"/>
    <property type="match status" value="1"/>
</dbReference>
<comment type="caution">
    <text evidence="12">The sequence shown here is derived from an EMBL/GenBank/DDBJ whole genome shotgun (WGS) entry which is preliminary data.</text>
</comment>
<evidence type="ECO:0000259" key="11">
    <source>
        <dbReference type="PROSITE" id="PS50113"/>
    </source>
</evidence>
<dbReference type="SMART" id="SM00387">
    <property type="entry name" value="HATPase_c"/>
    <property type="match status" value="1"/>
</dbReference>
<evidence type="ECO:0000256" key="3">
    <source>
        <dbReference type="ARBA" id="ARBA00022553"/>
    </source>
</evidence>
<dbReference type="InterPro" id="IPR003594">
    <property type="entry name" value="HATPase_dom"/>
</dbReference>
<gene>
    <name evidence="12" type="ORF">SM124_05595</name>
</gene>
<dbReference type="Gene3D" id="1.10.287.130">
    <property type="match status" value="1"/>
</dbReference>
<dbReference type="CDD" id="cd00082">
    <property type="entry name" value="HisKA"/>
    <property type="match status" value="1"/>
</dbReference>
<evidence type="ECO:0000256" key="9">
    <source>
        <dbReference type="SAM" id="Phobius"/>
    </source>
</evidence>
<evidence type="ECO:0000313" key="12">
    <source>
        <dbReference type="EMBL" id="MDZ5471214.1"/>
    </source>
</evidence>
<dbReference type="InterPro" id="IPR036890">
    <property type="entry name" value="HATPase_C_sf"/>
</dbReference>
<proteinExistence type="predicted"/>
<dbReference type="PANTHER" id="PTHR43065">
    <property type="entry name" value="SENSOR HISTIDINE KINASE"/>
    <property type="match status" value="1"/>
</dbReference>
<feature type="domain" description="Histidine kinase" evidence="10">
    <location>
        <begin position="212"/>
        <end position="415"/>
    </location>
</feature>
<evidence type="ECO:0000256" key="5">
    <source>
        <dbReference type="ARBA" id="ARBA00022741"/>
    </source>
</evidence>
<dbReference type="EC" id="2.7.13.3" evidence="2"/>
<dbReference type="Pfam" id="PF02518">
    <property type="entry name" value="HATPase_c"/>
    <property type="match status" value="1"/>
</dbReference>
<dbReference type="Pfam" id="PF00512">
    <property type="entry name" value="HisKA"/>
    <property type="match status" value="1"/>
</dbReference>
<sequence length="419" mass="47920">MKNKLIYLYIIFGMGYVLVSDYLVARYVHEDYLRFIQLGKAFLFVLLTAIFFHQLNKKKRELDEVKKAEQQFSTLINSMVDFVCFKDGEGRWLETNTFGLKLFQLEHVDYKGKTDRDLAEYTEFYREALIYCQEVTDEIAWNNKDITRCEETIPLPDGTNKTFDTIKQPLFNEDGSRKGLIVIGRDITERKIAEEKLIRTEKLSVIGELAASVAHEVRNPLTSLKGFVQLLKEKDHSVTSYYDIMLSELDRINHIVGELLLLAKPQELKFSTCDVSKTLGDVMSLLETQANMTNVQLNYHSTGPVFIDCEENQMKQLFINIVKNGIEASGEKGDVSVYLNKLNDQVQIIVEDSGPGIPGEFLYRLGEPYYSSKEKGTGLGLTVSFKIVEQHKGNIRFKNRDGNGTRVEILFPVSPTLKN</sequence>
<keyword evidence="13" id="KW-1185">Reference proteome</keyword>
<evidence type="ECO:0000256" key="4">
    <source>
        <dbReference type="ARBA" id="ARBA00022679"/>
    </source>
</evidence>
<keyword evidence="9" id="KW-0812">Transmembrane</keyword>
<dbReference type="InterPro" id="IPR013656">
    <property type="entry name" value="PAS_4"/>
</dbReference>
<keyword evidence="6" id="KW-0418">Kinase</keyword>
<dbReference type="PRINTS" id="PR00344">
    <property type="entry name" value="BCTRLSENSOR"/>
</dbReference>
<comment type="catalytic activity">
    <reaction evidence="1">
        <text>ATP + protein L-histidine = ADP + protein N-phospho-L-histidine.</text>
        <dbReference type="EC" id="2.7.13.3"/>
    </reaction>
</comment>
<feature type="domain" description="PAC" evidence="11">
    <location>
        <begin position="147"/>
        <end position="199"/>
    </location>
</feature>
<keyword evidence="5" id="KW-0547">Nucleotide-binding</keyword>
<dbReference type="GO" id="GO:0005524">
    <property type="term" value="F:ATP binding"/>
    <property type="evidence" value="ECO:0007669"/>
    <property type="project" value="UniProtKB-KW"/>
</dbReference>
<dbReference type="SUPFAM" id="SSF55874">
    <property type="entry name" value="ATPase domain of HSP90 chaperone/DNA topoisomerase II/histidine kinase"/>
    <property type="match status" value="1"/>
</dbReference>
<dbReference type="Proteomes" id="UP001290455">
    <property type="component" value="Unassembled WGS sequence"/>
</dbReference>
<dbReference type="Pfam" id="PF08448">
    <property type="entry name" value="PAS_4"/>
    <property type="match status" value="1"/>
</dbReference>
<dbReference type="InterPro" id="IPR005467">
    <property type="entry name" value="His_kinase_dom"/>
</dbReference>
<keyword evidence="3" id="KW-0597">Phosphoprotein</keyword>
<accession>A0ABU5IVN3</accession>
<evidence type="ECO:0000256" key="6">
    <source>
        <dbReference type="ARBA" id="ARBA00022777"/>
    </source>
</evidence>
<name>A0ABU5IVN3_9BACI</name>
<dbReference type="SUPFAM" id="SSF55785">
    <property type="entry name" value="PYP-like sensor domain (PAS domain)"/>
    <property type="match status" value="1"/>
</dbReference>
<protein>
    <recommendedName>
        <fullName evidence="2">histidine kinase</fullName>
        <ecNumber evidence="2">2.7.13.3</ecNumber>
    </recommendedName>
</protein>
<dbReference type="InterPro" id="IPR000014">
    <property type="entry name" value="PAS"/>
</dbReference>
<dbReference type="Gene3D" id="3.30.450.20">
    <property type="entry name" value="PAS domain"/>
    <property type="match status" value="1"/>
</dbReference>
<dbReference type="InterPro" id="IPR000700">
    <property type="entry name" value="PAS-assoc_C"/>
</dbReference>
<reference evidence="12 13" key="1">
    <citation type="submission" date="2023-11" db="EMBL/GenBank/DDBJ databases">
        <title>Bacillus jintuensis, isolated from a mudflat on the Beibu Gulf coast.</title>
        <authorList>
            <person name="Li M."/>
        </authorList>
    </citation>
    <scope>NUCLEOTIDE SEQUENCE [LARGE SCALE GENOMIC DNA]</scope>
    <source>
        <strain evidence="12 13">31A1R</strain>
    </source>
</reference>
<dbReference type="InterPro" id="IPR036097">
    <property type="entry name" value="HisK_dim/P_sf"/>
</dbReference>
<feature type="transmembrane region" description="Helical" evidence="9">
    <location>
        <begin position="6"/>
        <end position="25"/>
    </location>
</feature>
<dbReference type="PANTHER" id="PTHR43065:SF34">
    <property type="entry name" value="SPORULATION KINASE A"/>
    <property type="match status" value="1"/>
</dbReference>
<dbReference type="InterPro" id="IPR004358">
    <property type="entry name" value="Sig_transdc_His_kin-like_C"/>
</dbReference>
<dbReference type="SMART" id="SM00388">
    <property type="entry name" value="HisKA"/>
    <property type="match status" value="1"/>
</dbReference>
<keyword evidence="8" id="KW-0902">Two-component regulatory system</keyword>
<keyword evidence="4" id="KW-0808">Transferase</keyword>
<evidence type="ECO:0000313" key="13">
    <source>
        <dbReference type="Proteomes" id="UP001290455"/>
    </source>
</evidence>
<evidence type="ECO:0000256" key="2">
    <source>
        <dbReference type="ARBA" id="ARBA00012438"/>
    </source>
</evidence>
<dbReference type="SUPFAM" id="SSF47384">
    <property type="entry name" value="Homodimeric domain of signal transducing histidine kinase"/>
    <property type="match status" value="1"/>
</dbReference>